<name>A0A6P1Y5K2_9SPIR</name>
<dbReference type="Proteomes" id="UP000464374">
    <property type="component" value="Chromosome"/>
</dbReference>
<accession>A0A6P1Y5K2</accession>
<dbReference type="KEGG" id="trz:GWP43_13165"/>
<dbReference type="Pfam" id="PF07799">
    <property type="entry name" value="DUF1643"/>
    <property type="match status" value="1"/>
</dbReference>
<organism evidence="1 2">
    <name type="scientific">Treponema vincentii</name>
    <dbReference type="NCBI Taxonomy" id="69710"/>
    <lineage>
        <taxon>Bacteria</taxon>
        <taxon>Pseudomonadati</taxon>
        <taxon>Spirochaetota</taxon>
        <taxon>Spirochaetia</taxon>
        <taxon>Spirochaetales</taxon>
        <taxon>Treponemataceae</taxon>
        <taxon>Treponema</taxon>
    </lineage>
</organism>
<dbReference type="RefSeq" id="WP_162664520.1">
    <property type="nucleotide sequence ID" value="NZ_CP048020.1"/>
</dbReference>
<proteinExistence type="predicted"/>
<protein>
    <submittedName>
        <fullName evidence="1">DUF1643 domain-containing protein</fullName>
    </submittedName>
</protein>
<evidence type="ECO:0000313" key="1">
    <source>
        <dbReference type="EMBL" id="QHX44243.1"/>
    </source>
</evidence>
<reference evidence="1 2" key="1">
    <citation type="submission" date="2020-01" db="EMBL/GenBank/DDBJ databases">
        <title>Complete genome sequence of a human oral phylogroup 1 Treponema sp. strain ATCC 700766, originally isolated from periodontitis dental plaque.</title>
        <authorList>
            <person name="Chan Y."/>
            <person name="Huo Y.-B."/>
            <person name="Yu X.-L."/>
            <person name="Zeng H."/>
            <person name="Leung W.-K."/>
            <person name="Watt R.M."/>
        </authorList>
    </citation>
    <scope>NUCLEOTIDE SEQUENCE [LARGE SCALE GENOMIC DNA]</scope>
    <source>
        <strain evidence="1 2">OMZ 804</strain>
    </source>
</reference>
<evidence type="ECO:0000313" key="2">
    <source>
        <dbReference type="Proteomes" id="UP000464374"/>
    </source>
</evidence>
<sequence length="180" mass="20723">MEWMNITCDPENQGYIDAPLTCRYLLEKKGKKKLIVLGLNPSTANSKVPDSTMKKVMHYAEQESFDSFAMVNLYPQRATNPEDLKNFNEELHRKNLTKIEAVVSQIEKPVVLLAFGGNIMKIKFLSSCFIDIYKLLKKYNPSWKCLDIGATGIPKHPLYLKNSLRMKDFDIDSFILTLQR</sequence>
<dbReference type="EMBL" id="CP048020">
    <property type="protein sequence ID" value="QHX44243.1"/>
    <property type="molecule type" value="Genomic_DNA"/>
</dbReference>
<dbReference type="InterPro" id="IPR012441">
    <property type="entry name" value="DUF1643"/>
</dbReference>
<gene>
    <name evidence="1" type="ORF">GWP43_13165</name>
</gene>
<dbReference type="AlphaFoldDB" id="A0A6P1Y5K2"/>